<dbReference type="SUPFAM" id="SSF50969">
    <property type="entry name" value="YVTN repeat-like/Quinoprotein amine dehydrogenase"/>
    <property type="match status" value="1"/>
</dbReference>
<proteinExistence type="inferred from homology"/>
<dbReference type="InterPro" id="IPR020472">
    <property type="entry name" value="WD40_PAC1"/>
</dbReference>
<dbReference type="PANTHER" id="PTHR19858:SF0">
    <property type="entry name" value="PERIODIC TRYPTOPHAN PROTEIN 2 HOMOLOG"/>
    <property type="match status" value="1"/>
</dbReference>
<dbReference type="GO" id="GO:0000462">
    <property type="term" value="P:maturation of SSU-rRNA from tricistronic rRNA transcript (SSU-rRNA, 5.8S rRNA, LSU-rRNA)"/>
    <property type="evidence" value="ECO:0007669"/>
    <property type="project" value="TreeGrafter"/>
</dbReference>
<dbReference type="PANTHER" id="PTHR19858">
    <property type="entry name" value="WD40 REPEAT PROTEIN"/>
    <property type="match status" value="1"/>
</dbReference>
<feature type="compositionally biased region" description="Acidic residues" evidence="5">
    <location>
        <begin position="872"/>
        <end position="889"/>
    </location>
</feature>
<gene>
    <name evidence="7" type="primary">PWP2</name>
    <name evidence="7" type="ORF">LPJ53_001343</name>
</gene>
<evidence type="ECO:0000256" key="1">
    <source>
        <dbReference type="ARBA" id="ARBA00010226"/>
    </source>
</evidence>
<dbReference type="GO" id="GO:0034388">
    <property type="term" value="C:Pwp2p-containing subcomplex of 90S preribosome"/>
    <property type="evidence" value="ECO:0007669"/>
    <property type="project" value="TreeGrafter"/>
</dbReference>
<dbReference type="AlphaFoldDB" id="A0A9W7Y4I7"/>
<dbReference type="InterPro" id="IPR036322">
    <property type="entry name" value="WD40_repeat_dom_sf"/>
</dbReference>
<dbReference type="Pfam" id="PF04003">
    <property type="entry name" value="Utp12"/>
    <property type="match status" value="1"/>
</dbReference>
<dbReference type="Gene3D" id="2.130.10.10">
    <property type="entry name" value="YVTN repeat-like/Quinoprotein amine dehydrogenase"/>
    <property type="match status" value="3"/>
</dbReference>
<evidence type="ECO:0000259" key="6">
    <source>
        <dbReference type="Pfam" id="PF04003"/>
    </source>
</evidence>
<evidence type="ECO:0000313" key="7">
    <source>
        <dbReference type="EMBL" id="KAJ1724387.1"/>
    </source>
</evidence>
<keyword evidence="3" id="KW-0677">Repeat</keyword>
<dbReference type="OrthoDB" id="3142434at2759"/>
<keyword evidence="2 4" id="KW-0853">WD repeat</keyword>
<organism evidence="7 8">
    <name type="scientific">Coemansia erecta</name>
    <dbReference type="NCBI Taxonomy" id="147472"/>
    <lineage>
        <taxon>Eukaryota</taxon>
        <taxon>Fungi</taxon>
        <taxon>Fungi incertae sedis</taxon>
        <taxon>Zoopagomycota</taxon>
        <taxon>Kickxellomycotina</taxon>
        <taxon>Kickxellomycetes</taxon>
        <taxon>Kickxellales</taxon>
        <taxon>Kickxellaceae</taxon>
        <taxon>Coemansia</taxon>
    </lineage>
</organism>
<evidence type="ECO:0000313" key="8">
    <source>
        <dbReference type="Proteomes" id="UP001149813"/>
    </source>
</evidence>
<dbReference type="EMBL" id="JANBOJ010000033">
    <property type="protein sequence ID" value="KAJ1724387.1"/>
    <property type="molecule type" value="Genomic_DNA"/>
</dbReference>
<dbReference type="CDD" id="cd00200">
    <property type="entry name" value="WD40"/>
    <property type="match status" value="1"/>
</dbReference>
<keyword evidence="8" id="KW-1185">Reference proteome</keyword>
<dbReference type="SUPFAM" id="SSF50978">
    <property type="entry name" value="WD40 repeat-like"/>
    <property type="match status" value="2"/>
</dbReference>
<dbReference type="PROSITE" id="PS50082">
    <property type="entry name" value="WD_REPEATS_2"/>
    <property type="match status" value="5"/>
</dbReference>
<dbReference type="SMART" id="SM00320">
    <property type="entry name" value="WD40"/>
    <property type="match status" value="13"/>
</dbReference>
<feature type="compositionally biased region" description="Low complexity" evidence="5">
    <location>
        <begin position="892"/>
        <end position="905"/>
    </location>
</feature>
<dbReference type="Proteomes" id="UP001149813">
    <property type="component" value="Unassembled WGS sequence"/>
</dbReference>
<evidence type="ECO:0000256" key="3">
    <source>
        <dbReference type="ARBA" id="ARBA00022737"/>
    </source>
</evidence>
<dbReference type="InterPro" id="IPR001680">
    <property type="entry name" value="WD40_rpt"/>
</dbReference>
<dbReference type="PROSITE" id="PS00678">
    <property type="entry name" value="WD_REPEATS_1"/>
    <property type="match status" value="2"/>
</dbReference>
<feature type="repeat" description="WD" evidence="4">
    <location>
        <begin position="506"/>
        <end position="547"/>
    </location>
</feature>
<dbReference type="InterPro" id="IPR015943">
    <property type="entry name" value="WD40/YVTN_repeat-like_dom_sf"/>
</dbReference>
<dbReference type="InterPro" id="IPR027145">
    <property type="entry name" value="PWP2"/>
</dbReference>
<dbReference type="Pfam" id="PF00400">
    <property type="entry name" value="WD40"/>
    <property type="match status" value="6"/>
</dbReference>
<feature type="repeat" description="WD" evidence="4">
    <location>
        <begin position="464"/>
        <end position="505"/>
    </location>
</feature>
<comment type="caution">
    <text evidence="7">The sequence shown here is derived from an EMBL/GenBank/DDBJ whole genome shotgun (WGS) entry which is preliminary data.</text>
</comment>
<protein>
    <submittedName>
        <fullName evidence="7">U3 snoRNP protein</fullName>
    </submittedName>
</protein>
<feature type="repeat" description="WD" evidence="4">
    <location>
        <begin position="336"/>
        <end position="377"/>
    </location>
</feature>
<dbReference type="GO" id="GO:0000028">
    <property type="term" value="P:ribosomal small subunit assembly"/>
    <property type="evidence" value="ECO:0007669"/>
    <property type="project" value="TreeGrafter"/>
</dbReference>
<evidence type="ECO:0000256" key="4">
    <source>
        <dbReference type="PROSITE-ProRule" id="PRU00221"/>
    </source>
</evidence>
<feature type="region of interest" description="Disordered" evidence="5">
    <location>
        <begin position="640"/>
        <end position="667"/>
    </location>
</feature>
<comment type="similarity">
    <text evidence="1">Belongs to the WD repeat PWP2 family.</text>
</comment>
<accession>A0A9W7Y4I7</accession>
<dbReference type="InterPro" id="IPR019775">
    <property type="entry name" value="WD40_repeat_CS"/>
</dbReference>
<name>A0A9W7Y4I7_9FUNG</name>
<dbReference type="InterPro" id="IPR007148">
    <property type="entry name" value="SSU_processome_Utp12"/>
</dbReference>
<feature type="domain" description="Small-subunit processome Utp12" evidence="6">
    <location>
        <begin position="740"/>
        <end position="844"/>
    </location>
</feature>
<feature type="repeat" description="WD" evidence="4">
    <location>
        <begin position="378"/>
        <end position="411"/>
    </location>
</feature>
<sequence length="905" mass="100766">MKTDFKFSNLCGTVYSKGNLVFSPDGNSILSPVGNRVTVFDLVNNRTETLPFENKRNIRRLALSPRGNILLSVDELGSALLINYRKRTVLHYFNFKGKVRDIQFSPDGKYFVVGLGRHVEIWRSPGYTKEFAPFELHQKLPGHYDDITHISWSPDSRFFLTSGKDMTTKVYSVDSMEDYTATTLTGHRATVIGSWFSKDMRAVYTVSADGAVCVRRFRVRGVEENLLFGEFPVDEEGKLLPTMWFTEHRYYTGTISNVQSAAFNPASSILVLGMTNGVFGIWEMPDFNQIHTLSISRKKINTVAINPSGEWLAFGSAKLGQLLVWEWQSETYVLKQQGHFYDMSCVGYSADGQYVATGGDDSKLKVWNALTGYCFITFADHTSAVTALQFTKGNQVVLSASLDGTVRAYDLVRYRNFRIFTSPTPVQFNSLAVDPSGEIVCAGCLDTFEIYMWSMQTGKLLDVLSGHEAPISSLAFRPDGLSLASSSWDKTVRLWDVFDRTKVVERLEHGHEVLALAYRPDGKELCASTLDGQIHFWDVAKAAPTGTIEGRRDIAGGRKTGDKVTADNTSSGKSFNSLCYSADGTAVLGGGNSMYVCLYDRRSSILLRKFQITKNQSLDGVQVKLNSKLMTEAGSADLIDSDGIDSDTEKQADRSLPGVKSGDKSNRLLKPEARTRDVKFSPTGRQWAAASSEGLLIYSLDETMVFDPYELDEDVTPDTIRDLSRKGDHLRALVNGFRLNEKYLIREVYEAVPPLDVVLLTKDFPEAYLERLLKFIADIIESSQLLEYHLRWISGLLSNHGTFVKARSAALQPVLRTLQRGIARLHQDIGSVCDKNHYMMDYLLIQGKRVAEAKEEESGDITMNDLLSSFNDGDEFETDGEFDEDDTMDVDSASAPSAAAAATSV</sequence>
<dbReference type="InterPro" id="IPR011044">
    <property type="entry name" value="Quino_amine_DH_bsu"/>
</dbReference>
<evidence type="ECO:0000256" key="2">
    <source>
        <dbReference type="ARBA" id="ARBA00022574"/>
    </source>
</evidence>
<dbReference type="PRINTS" id="PR00320">
    <property type="entry name" value="GPROTEINBRPT"/>
</dbReference>
<dbReference type="PROSITE" id="PS50294">
    <property type="entry name" value="WD_REPEATS_REGION"/>
    <property type="match status" value="5"/>
</dbReference>
<reference evidence="7" key="1">
    <citation type="submission" date="2022-07" db="EMBL/GenBank/DDBJ databases">
        <title>Phylogenomic reconstructions and comparative analyses of Kickxellomycotina fungi.</title>
        <authorList>
            <person name="Reynolds N.K."/>
            <person name="Stajich J.E."/>
            <person name="Barry K."/>
            <person name="Grigoriev I.V."/>
            <person name="Crous P."/>
            <person name="Smith M.E."/>
        </authorList>
    </citation>
    <scope>NUCLEOTIDE SEQUENCE</scope>
    <source>
        <strain evidence="7">NBRC 32514</strain>
    </source>
</reference>
<evidence type="ECO:0000256" key="5">
    <source>
        <dbReference type="SAM" id="MobiDB-lite"/>
    </source>
</evidence>
<dbReference type="GO" id="GO:0032040">
    <property type="term" value="C:small-subunit processome"/>
    <property type="evidence" value="ECO:0007669"/>
    <property type="project" value="TreeGrafter"/>
</dbReference>
<feature type="repeat" description="WD" evidence="4">
    <location>
        <begin position="140"/>
        <end position="181"/>
    </location>
</feature>
<feature type="region of interest" description="Disordered" evidence="5">
    <location>
        <begin position="866"/>
        <end position="905"/>
    </location>
</feature>